<accession>A0AAE0NL46</accession>
<proteinExistence type="predicted"/>
<dbReference type="EMBL" id="JAULSN010000001">
    <property type="protein sequence ID" value="KAK3383384.1"/>
    <property type="molecule type" value="Genomic_DNA"/>
</dbReference>
<evidence type="ECO:0000313" key="4">
    <source>
        <dbReference type="Proteomes" id="UP001287356"/>
    </source>
</evidence>
<feature type="compositionally biased region" description="Polar residues" evidence="1">
    <location>
        <begin position="260"/>
        <end position="282"/>
    </location>
</feature>
<feature type="compositionally biased region" description="Basic and acidic residues" evidence="1">
    <location>
        <begin position="241"/>
        <end position="250"/>
    </location>
</feature>
<comment type="caution">
    <text evidence="3">The sequence shown here is derived from an EMBL/GenBank/DDBJ whole genome shotgun (WGS) entry which is preliminary data.</text>
</comment>
<keyword evidence="2" id="KW-1133">Transmembrane helix</keyword>
<keyword evidence="2" id="KW-0472">Membrane</keyword>
<feature type="compositionally biased region" description="Low complexity" evidence="1">
    <location>
        <begin position="192"/>
        <end position="203"/>
    </location>
</feature>
<reference evidence="3" key="1">
    <citation type="journal article" date="2023" name="Mol. Phylogenet. Evol.">
        <title>Genome-scale phylogeny and comparative genomics of the fungal order Sordariales.</title>
        <authorList>
            <person name="Hensen N."/>
            <person name="Bonometti L."/>
            <person name="Westerberg I."/>
            <person name="Brannstrom I.O."/>
            <person name="Guillou S."/>
            <person name="Cros-Aarteil S."/>
            <person name="Calhoun S."/>
            <person name="Haridas S."/>
            <person name="Kuo A."/>
            <person name="Mondo S."/>
            <person name="Pangilinan J."/>
            <person name="Riley R."/>
            <person name="LaButti K."/>
            <person name="Andreopoulos B."/>
            <person name="Lipzen A."/>
            <person name="Chen C."/>
            <person name="Yan M."/>
            <person name="Daum C."/>
            <person name="Ng V."/>
            <person name="Clum A."/>
            <person name="Steindorff A."/>
            <person name="Ohm R.A."/>
            <person name="Martin F."/>
            <person name="Silar P."/>
            <person name="Natvig D.O."/>
            <person name="Lalanne C."/>
            <person name="Gautier V."/>
            <person name="Ament-Velasquez S.L."/>
            <person name="Kruys A."/>
            <person name="Hutchinson M.I."/>
            <person name="Powell A.J."/>
            <person name="Barry K."/>
            <person name="Miller A.N."/>
            <person name="Grigoriev I.V."/>
            <person name="Debuchy R."/>
            <person name="Gladieux P."/>
            <person name="Hiltunen Thoren M."/>
            <person name="Johannesson H."/>
        </authorList>
    </citation>
    <scope>NUCLEOTIDE SEQUENCE</scope>
    <source>
        <strain evidence="3">CBS 958.72</strain>
    </source>
</reference>
<keyword evidence="4" id="KW-1185">Reference proteome</keyword>
<evidence type="ECO:0000256" key="2">
    <source>
        <dbReference type="SAM" id="Phobius"/>
    </source>
</evidence>
<evidence type="ECO:0000313" key="3">
    <source>
        <dbReference type="EMBL" id="KAK3383384.1"/>
    </source>
</evidence>
<name>A0AAE0NL46_9PEZI</name>
<feature type="compositionally biased region" description="Polar residues" evidence="1">
    <location>
        <begin position="205"/>
        <end position="225"/>
    </location>
</feature>
<protein>
    <submittedName>
        <fullName evidence="3">Uncharacterized protein</fullName>
    </submittedName>
</protein>
<sequence length="557" mass="61236">MSTRRPETEILVHIAAPARAANDARYRVLAGAYLNFQPRTRTLIFLGSGLSTGVGAGDNEAPSTQNEVPSAQNNDVSALTATGPAVMDSPQLSFRSVLDNISSPILRRVPGNGNMDTQFSQIEPSWHTPPSVVPDSLPENNLAISQYCSPTRILEHFLHRLNSPQSDHSLLAQTQQHPLASWSLGSDGPGTSQPSSAAFPASQRYPASQPSQHHPTSQVDNNSQPKCLPPTIILSSLVTTRDQDKPRKVATDTTEELPTYPTSQQRLAQTPPISSSLPSTAGDSCVPDTDEERRFAIIPLSPIITNAKRRLPAAPTPTSRVDETRIESSYPSQQHDTQTGECQSSSRARSEPPPSKRLRRSSPDPDYGKPLTRSSSDIGPRAKTSAQLQQQQQRQRRVATTQESLDKLGLEIISPAPPASIKELDPADMVTEVLAKMARDLNLEKRFKPASQARDLRSFERGYWLLDCTTWDLSLKHASWKFMTNYLGEGCAGWGAVCRRDPAFSWIRLYCWGCVAGHMYLLLYIMSQRKIIYTGVKWIAADGKPVIVMGARAQADR</sequence>
<dbReference type="AlphaFoldDB" id="A0AAE0NL46"/>
<feature type="region of interest" description="Disordered" evidence="1">
    <location>
        <begin position="308"/>
        <end position="394"/>
    </location>
</feature>
<organism evidence="3 4">
    <name type="scientific">Lasiosphaeria ovina</name>
    <dbReference type="NCBI Taxonomy" id="92902"/>
    <lineage>
        <taxon>Eukaryota</taxon>
        <taxon>Fungi</taxon>
        <taxon>Dikarya</taxon>
        <taxon>Ascomycota</taxon>
        <taxon>Pezizomycotina</taxon>
        <taxon>Sordariomycetes</taxon>
        <taxon>Sordariomycetidae</taxon>
        <taxon>Sordariales</taxon>
        <taxon>Lasiosphaeriaceae</taxon>
        <taxon>Lasiosphaeria</taxon>
    </lineage>
</organism>
<gene>
    <name evidence="3" type="ORF">B0T24DRAFT_604757</name>
</gene>
<keyword evidence="2" id="KW-0812">Transmembrane</keyword>
<dbReference type="Proteomes" id="UP001287356">
    <property type="component" value="Unassembled WGS sequence"/>
</dbReference>
<feature type="region of interest" description="Disordered" evidence="1">
    <location>
        <begin position="180"/>
        <end position="287"/>
    </location>
</feature>
<reference evidence="3" key="2">
    <citation type="submission" date="2023-06" db="EMBL/GenBank/DDBJ databases">
        <authorList>
            <consortium name="Lawrence Berkeley National Laboratory"/>
            <person name="Haridas S."/>
            <person name="Hensen N."/>
            <person name="Bonometti L."/>
            <person name="Westerberg I."/>
            <person name="Brannstrom I.O."/>
            <person name="Guillou S."/>
            <person name="Cros-Aarteil S."/>
            <person name="Calhoun S."/>
            <person name="Kuo A."/>
            <person name="Mondo S."/>
            <person name="Pangilinan J."/>
            <person name="Riley R."/>
            <person name="Labutti K."/>
            <person name="Andreopoulos B."/>
            <person name="Lipzen A."/>
            <person name="Chen C."/>
            <person name="Yanf M."/>
            <person name="Daum C."/>
            <person name="Ng V."/>
            <person name="Clum A."/>
            <person name="Steindorff A."/>
            <person name="Ohm R."/>
            <person name="Martin F."/>
            <person name="Silar P."/>
            <person name="Natvig D."/>
            <person name="Lalanne C."/>
            <person name="Gautier V."/>
            <person name="Ament-Velasquez S.L."/>
            <person name="Kruys A."/>
            <person name="Hutchinson M.I."/>
            <person name="Powell A.J."/>
            <person name="Barry K."/>
            <person name="Miller A.N."/>
            <person name="Grigoriev I.V."/>
            <person name="Debuchy R."/>
            <person name="Gladieux P."/>
            <person name="Thoren M.H."/>
            <person name="Johannesson H."/>
        </authorList>
    </citation>
    <scope>NUCLEOTIDE SEQUENCE</scope>
    <source>
        <strain evidence="3">CBS 958.72</strain>
    </source>
</reference>
<feature type="compositionally biased region" description="Polar residues" evidence="1">
    <location>
        <begin position="327"/>
        <end position="343"/>
    </location>
</feature>
<feature type="transmembrane region" description="Helical" evidence="2">
    <location>
        <begin position="506"/>
        <end position="525"/>
    </location>
</feature>
<evidence type="ECO:0000256" key="1">
    <source>
        <dbReference type="SAM" id="MobiDB-lite"/>
    </source>
</evidence>